<comment type="subcellular location">
    <subcellularLocation>
        <location evidence="1">Membrane</location>
        <topology evidence="1">Multi-pass membrane protein</topology>
    </subcellularLocation>
</comment>
<evidence type="ECO:0000256" key="2">
    <source>
        <dbReference type="ARBA" id="ARBA00005982"/>
    </source>
</evidence>
<evidence type="ECO:0000256" key="6">
    <source>
        <dbReference type="SAM" id="Phobius"/>
    </source>
</evidence>
<feature type="transmembrane region" description="Helical" evidence="6">
    <location>
        <begin position="321"/>
        <end position="343"/>
    </location>
</feature>
<evidence type="ECO:0000256" key="1">
    <source>
        <dbReference type="ARBA" id="ARBA00004141"/>
    </source>
</evidence>
<evidence type="ECO:0000256" key="3">
    <source>
        <dbReference type="ARBA" id="ARBA00022692"/>
    </source>
</evidence>
<dbReference type="OrthoDB" id="8904098at2759"/>
<keyword evidence="9" id="KW-1185">Reference proteome</keyword>
<feature type="transmembrane region" description="Helical" evidence="6">
    <location>
        <begin position="91"/>
        <end position="111"/>
    </location>
</feature>
<dbReference type="EnsemblPlants" id="KEH40283">
    <property type="protein sequence ID" value="KEH40283"/>
    <property type="gene ID" value="MTR_1g026770"/>
</dbReference>
<keyword evidence="4 6" id="KW-1133">Transmembrane helix</keyword>
<evidence type="ECO:0000313" key="9">
    <source>
        <dbReference type="Proteomes" id="UP000002051"/>
    </source>
</evidence>
<keyword evidence="3 6" id="KW-0812">Transmembrane</keyword>
<feature type="transmembrane region" description="Helical" evidence="6">
    <location>
        <begin position="527"/>
        <end position="546"/>
    </location>
</feature>
<dbReference type="PANTHER" id="PTHR11654">
    <property type="entry name" value="OLIGOPEPTIDE TRANSPORTER-RELATED"/>
    <property type="match status" value="1"/>
</dbReference>
<dbReference type="GO" id="GO:0022857">
    <property type="term" value="F:transmembrane transporter activity"/>
    <property type="evidence" value="ECO:0000318"/>
    <property type="project" value="GO_Central"/>
</dbReference>
<feature type="transmembrane region" description="Helical" evidence="6">
    <location>
        <begin position="200"/>
        <end position="221"/>
    </location>
</feature>
<dbReference type="Pfam" id="PF00854">
    <property type="entry name" value="PTR2"/>
    <property type="match status" value="1"/>
</dbReference>
<evidence type="ECO:0000256" key="4">
    <source>
        <dbReference type="ARBA" id="ARBA00022989"/>
    </source>
</evidence>
<feature type="transmembrane region" description="Helical" evidence="6">
    <location>
        <begin position="484"/>
        <end position="506"/>
    </location>
</feature>
<evidence type="ECO:0000256" key="5">
    <source>
        <dbReference type="ARBA" id="ARBA00023136"/>
    </source>
</evidence>
<name>A0A072VFR3_MEDTR</name>
<dbReference type="Gene3D" id="1.20.1250.20">
    <property type="entry name" value="MFS general substrate transporter like domains"/>
    <property type="match status" value="1"/>
</dbReference>
<accession>A0A072VFR3</accession>
<dbReference type="InterPro" id="IPR000109">
    <property type="entry name" value="POT_fam"/>
</dbReference>
<evidence type="ECO:0000313" key="8">
    <source>
        <dbReference type="EnsemblPlants" id="KEH40283"/>
    </source>
</evidence>
<dbReference type="EMBL" id="CM001217">
    <property type="protein sequence ID" value="KEH40283.1"/>
    <property type="molecule type" value="Genomic_DNA"/>
</dbReference>
<reference evidence="8" key="3">
    <citation type="submission" date="2015-04" db="UniProtKB">
        <authorList>
            <consortium name="EnsemblPlants"/>
        </authorList>
    </citation>
    <scope>IDENTIFICATION</scope>
    <source>
        <strain evidence="8">cv. Jemalong A17</strain>
    </source>
</reference>
<dbReference type="GO" id="GO:0055085">
    <property type="term" value="P:transmembrane transport"/>
    <property type="evidence" value="ECO:0000318"/>
    <property type="project" value="GO_Central"/>
</dbReference>
<gene>
    <name evidence="7" type="ordered locus">MTR_1g026770</name>
</gene>
<dbReference type="Proteomes" id="UP000002051">
    <property type="component" value="Unassembled WGS sequence"/>
</dbReference>
<reference evidence="7 9" key="2">
    <citation type="journal article" date="2014" name="BMC Genomics">
        <title>An improved genome release (version Mt4.0) for the model legume Medicago truncatula.</title>
        <authorList>
            <person name="Tang H."/>
            <person name="Krishnakumar V."/>
            <person name="Bidwell S."/>
            <person name="Rosen B."/>
            <person name="Chan A."/>
            <person name="Zhou S."/>
            <person name="Gentzbittel L."/>
            <person name="Childs K.L."/>
            <person name="Yandell M."/>
            <person name="Gundlach H."/>
            <person name="Mayer K.F."/>
            <person name="Schwartz D.C."/>
            <person name="Town C.D."/>
        </authorList>
    </citation>
    <scope>GENOME REANNOTATION</scope>
    <source>
        <strain evidence="7">A17</strain>
        <strain evidence="8 9">cv. Jemalong A17</strain>
    </source>
</reference>
<dbReference type="AlphaFoldDB" id="A0A072VFR3"/>
<sequence>MGSTLKEPLISVTNPKGGFRTLPFIITSQSFEKMASFGILPNMILYLTRHYGMETPVATNVILLWSAATNFTPILGAFLADSYFGRYPTIVFGLLLNLLGMLLFWLTTMIPNLSPCDPITMSCNSPTTSQLAFLYSSLCLISIGAGGVRASSLAFGIDQLNKEKDAGIIEGYFNWTYALTAAAVLTGMTVLAYIQEIFGWMVGFGVPVVFMFISMVSFFLGSSLYVKVEPKGNVISEFARVVIASYRNRNLKSPSPDVFNDGMYFSDKDSAKLMPTDKFRFLNKACLIKNPQDYNQDGELQNQWSHCTIDQVEAFKAMIKIIPIWITGMIMYINMSQGTFYVLEASSMNRHITSNFEIPAASVATFMVLFTVLWLVLYDCVLIPSASKLRRSPTRLRVKQKMGIGLLAICFSTASLAIVEGKRRKLAIDEGFIEFPQGVVNMSVMWLLPRQILDGFAEAFNGVGQNEFYICELPQSMSSVASTLSGLGMSIGNVLASLILSVVDNVTKGEGKESWVSSNINKGHYDYYYWLLFVLMLANFLGFLWFSKAYGPCKGEENEGQVEGN</sequence>
<reference evidence="7 9" key="1">
    <citation type="journal article" date="2011" name="Nature">
        <title>The Medicago genome provides insight into the evolution of rhizobial symbioses.</title>
        <authorList>
            <person name="Young N.D."/>
            <person name="Debelle F."/>
            <person name="Oldroyd G.E."/>
            <person name="Geurts R."/>
            <person name="Cannon S.B."/>
            <person name="Udvardi M.K."/>
            <person name="Benedito V.A."/>
            <person name="Mayer K.F."/>
            <person name="Gouzy J."/>
            <person name="Schoof H."/>
            <person name="Van de Peer Y."/>
            <person name="Proost S."/>
            <person name="Cook D.R."/>
            <person name="Meyers B.C."/>
            <person name="Spannagl M."/>
            <person name="Cheung F."/>
            <person name="De Mita S."/>
            <person name="Krishnakumar V."/>
            <person name="Gundlach H."/>
            <person name="Zhou S."/>
            <person name="Mudge J."/>
            <person name="Bharti A.K."/>
            <person name="Murray J.D."/>
            <person name="Naoumkina M.A."/>
            <person name="Rosen B."/>
            <person name="Silverstein K.A."/>
            <person name="Tang H."/>
            <person name="Rombauts S."/>
            <person name="Zhao P.X."/>
            <person name="Zhou P."/>
            <person name="Barbe V."/>
            <person name="Bardou P."/>
            <person name="Bechner M."/>
            <person name="Bellec A."/>
            <person name="Berger A."/>
            <person name="Berges H."/>
            <person name="Bidwell S."/>
            <person name="Bisseling T."/>
            <person name="Choisne N."/>
            <person name="Couloux A."/>
            <person name="Denny R."/>
            <person name="Deshpande S."/>
            <person name="Dai X."/>
            <person name="Doyle J.J."/>
            <person name="Dudez A.M."/>
            <person name="Farmer A.D."/>
            <person name="Fouteau S."/>
            <person name="Franken C."/>
            <person name="Gibelin C."/>
            <person name="Gish J."/>
            <person name="Goldstein S."/>
            <person name="Gonzalez A.J."/>
            <person name="Green P.J."/>
            <person name="Hallab A."/>
            <person name="Hartog M."/>
            <person name="Hua A."/>
            <person name="Humphray S.J."/>
            <person name="Jeong D.H."/>
            <person name="Jing Y."/>
            <person name="Jocker A."/>
            <person name="Kenton S.M."/>
            <person name="Kim D.J."/>
            <person name="Klee K."/>
            <person name="Lai H."/>
            <person name="Lang C."/>
            <person name="Lin S."/>
            <person name="Macmil S.L."/>
            <person name="Magdelenat G."/>
            <person name="Matthews L."/>
            <person name="McCorrison J."/>
            <person name="Monaghan E.L."/>
            <person name="Mun J.H."/>
            <person name="Najar F.Z."/>
            <person name="Nicholson C."/>
            <person name="Noirot C."/>
            <person name="O'Bleness M."/>
            <person name="Paule C.R."/>
            <person name="Poulain J."/>
            <person name="Prion F."/>
            <person name="Qin B."/>
            <person name="Qu C."/>
            <person name="Retzel E.F."/>
            <person name="Riddle C."/>
            <person name="Sallet E."/>
            <person name="Samain S."/>
            <person name="Samson N."/>
            <person name="Sanders I."/>
            <person name="Saurat O."/>
            <person name="Scarpelli C."/>
            <person name="Schiex T."/>
            <person name="Segurens B."/>
            <person name="Severin A.J."/>
            <person name="Sherrier D.J."/>
            <person name="Shi R."/>
            <person name="Sims S."/>
            <person name="Singer S.R."/>
            <person name="Sinharoy S."/>
            <person name="Sterck L."/>
            <person name="Viollet A."/>
            <person name="Wang B.B."/>
            <person name="Wang K."/>
            <person name="Wang M."/>
            <person name="Wang X."/>
            <person name="Warfsmann J."/>
            <person name="Weissenbach J."/>
            <person name="White D.D."/>
            <person name="White J.D."/>
            <person name="Wiley G.B."/>
            <person name="Wincker P."/>
            <person name="Xing Y."/>
            <person name="Yang L."/>
            <person name="Yao Z."/>
            <person name="Ying F."/>
            <person name="Zhai J."/>
            <person name="Zhou L."/>
            <person name="Zuber A."/>
            <person name="Denarie J."/>
            <person name="Dixon R.A."/>
            <person name="May G.D."/>
            <person name="Schwartz D.C."/>
            <person name="Rogers J."/>
            <person name="Quetier F."/>
            <person name="Town C.D."/>
            <person name="Roe B.A."/>
        </authorList>
    </citation>
    <scope>NUCLEOTIDE SEQUENCE [LARGE SCALE GENOMIC DNA]</scope>
    <source>
        <strain evidence="7">A17</strain>
        <strain evidence="8 9">cv. Jemalong A17</strain>
    </source>
</reference>
<feature type="transmembrane region" description="Helical" evidence="6">
    <location>
        <begin position="402"/>
        <end position="419"/>
    </location>
</feature>
<organism evidence="7 9">
    <name type="scientific">Medicago truncatula</name>
    <name type="common">Barrel medic</name>
    <name type="synonym">Medicago tribuloides</name>
    <dbReference type="NCBI Taxonomy" id="3880"/>
    <lineage>
        <taxon>Eukaryota</taxon>
        <taxon>Viridiplantae</taxon>
        <taxon>Streptophyta</taxon>
        <taxon>Embryophyta</taxon>
        <taxon>Tracheophyta</taxon>
        <taxon>Spermatophyta</taxon>
        <taxon>Magnoliopsida</taxon>
        <taxon>eudicotyledons</taxon>
        <taxon>Gunneridae</taxon>
        <taxon>Pentapetalae</taxon>
        <taxon>rosids</taxon>
        <taxon>fabids</taxon>
        <taxon>Fabales</taxon>
        <taxon>Fabaceae</taxon>
        <taxon>Papilionoideae</taxon>
        <taxon>50 kb inversion clade</taxon>
        <taxon>NPAAA clade</taxon>
        <taxon>Hologalegina</taxon>
        <taxon>IRL clade</taxon>
        <taxon>Trifolieae</taxon>
        <taxon>Medicago</taxon>
    </lineage>
</organism>
<feature type="transmembrane region" description="Helical" evidence="6">
    <location>
        <begin position="363"/>
        <end position="381"/>
    </location>
</feature>
<feature type="transmembrane region" description="Helical" evidence="6">
    <location>
        <begin position="172"/>
        <end position="194"/>
    </location>
</feature>
<keyword evidence="5 6" id="KW-0472">Membrane</keyword>
<dbReference type="SUPFAM" id="SSF103473">
    <property type="entry name" value="MFS general substrate transporter"/>
    <property type="match status" value="1"/>
</dbReference>
<dbReference type="InterPro" id="IPR036259">
    <property type="entry name" value="MFS_trans_sf"/>
</dbReference>
<comment type="similarity">
    <text evidence="2">Belongs to the major facilitator superfamily. Proton-dependent oligopeptide transporter (POT/PTR) (TC 2.A.17) family.</text>
</comment>
<protein>
    <submittedName>
        <fullName evidence="7">Peptide/nitrate transporter plant</fullName>
    </submittedName>
</protein>
<feature type="transmembrane region" description="Helical" evidence="6">
    <location>
        <begin position="57"/>
        <end position="79"/>
    </location>
</feature>
<proteinExistence type="inferred from homology"/>
<feature type="transmembrane region" description="Helical" evidence="6">
    <location>
        <begin position="131"/>
        <end position="151"/>
    </location>
</feature>
<evidence type="ECO:0000313" key="7">
    <source>
        <dbReference type="EMBL" id="KEH40283.1"/>
    </source>
</evidence>
<dbReference type="HOGENOM" id="CLU_009313_4_2_1"/>
<dbReference type="GO" id="GO:0005886">
    <property type="term" value="C:plasma membrane"/>
    <property type="evidence" value="ECO:0000318"/>
    <property type="project" value="GO_Central"/>
</dbReference>